<evidence type="ECO:0000256" key="1">
    <source>
        <dbReference type="SAM" id="MobiDB-lite"/>
    </source>
</evidence>
<evidence type="ECO:0000313" key="4">
    <source>
        <dbReference type="Proteomes" id="UP001298424"/>
    </source>
</evidence>
<name>A0ABS9NRG7_9NEIS</name>
<proteinExistence type="predicted"/>
<dbReference type="Pfam" id="PF07453">
    <property type="entry name" value="NUMOD1"/>
    <property type="match status" value="1"/>
</dbReference>
<dbReference type="Proteomes" id="UP001298424">
    <property type="component" value="Unassembled WGS sequence"/>
</dbReference>
<comment type="caution">
    <text evidence="3">The sequence shown here is derived from an EMBL/GenBank/DDBJ whole genome shotgun (WGS) entry which is preliminary data.</text>
</comment>
<evidence type="ECO:0000259" key="2">
    <source>
        <dbReference type="Pfam" id="PF07453"/>
    </source>
</evidence>
<organism evidence="3 4">
    <name type="scientific">Kingella pumchi</name>
    <dbReference type="NCBI Taxonomy" id="2779506"/>
    <lineage>
        <taxon>Bacteria</taxon>
        <taxon>Pseudomonadati</taxon>
        <taxon>Pseudomonadota</taxon>
        <taxon>Betaproteobacteria</taxon>
        <taxon>Neisseriales</taxon>
        <taxon>Neisseriaceae</taxon>
        <taxon>Kingella</taxon>
    </lineage>
</organism>
<dbReference type="InterPro" id="IPR010896">
    <property type="entry name" value="NUMOD1"/>
</dbReference>
<keyword evidence="4" id="KW-1185">Reference proteome</keyword>
<sequence>MNSWLILLGHEPPPPITHGRKVRPLDEVQKSRPTGRPPHRARLIHPDGSIREFASMAELARYIGINPTTAGYMAMDGLPDAKGRRTEWIGEPPENNSAIRPVKVIHANGRTHTYPSAADAAKSTGIRLITLFTKISQGSRDIKGRRYQYAD</sequence>
<dbReference type="EMBL" id="JAKOOW010000033">
    <property type="protein sequence ID" value="MCG6504731.1"/>
    <property type="molecule type" value="Genomic_DNA"/>
</dbReference>
<evidence type="ECO:0000313" key="3">
    <source>
        <dbReference type="EMBL" id="MCG6504731.1"/>
    </source>
</evidence>
<protein>
    <recommendedName>
        <fullName evidence="2">Nuclease-associated modular DNA-binding 1 domain-containing protein</fullName>
    </recommendedName>
</protein>
<reference evidence="3 4" key="1">
    <citation type="submission" date="2022-02" db="EMBL/GenBank/DDBJ databases">
        <title>Genome sequence data of Kingella unionensis sp. nov. strain CICC 24913 (CCUG 75125).</title>
        <authorList>
            <person name="Xiao M."/>
        </authorList>
    </citation>
    <scope>NUCLEOTIDE SEQUENCE [LARGE SCALE GENOMIC DNA]</scope>
    <source>
        <strain evidence="3 4">CICC 24913</strain>
    </source>
</reference>
<feature type="domain" description="Nuclease-associated modular DNA-binding 1" evidence="2">
    <location>
        <begin position="48"/>
        <end position="66"/>
    </location>
</feature>
<feature type="region of interest" description="Disordered" evidence="1">
    <location>
        <begin position="10"/>
        <end position="41"/>
    </location>
</feature>
<dbReference type="RefSeq" id="WP_238748263.1">
    <property type="nucleotide sequence ID" value="NZ_JAKOOW010000033.1"/>
</dbReference>
<accession>A0ABS9NRG7</accession>
<gene>
    <name evidence="3" type="ORF">MB824_09500</name>
</gene>